<dbReference type="CDD" id="cd00161">
    <property type="entry name" value="beta-trefoil_Ricin-like"/>
    <property type="match status" value="1"/>
</dbReference>
<dbReference type="PROSITE" id="PS50231">
    <property type="entry name" value="RICIN_B_LECTIN"/>
    <property type="match status" value="1"/>
</dbReference>
<evidence type="ECO:0000256" key="1">
    <source>
        <dbReference type="SAM" id="SignalP"/>
    </source>
</evidence>
<dbReference type="SUPFAM" id="SSF50370">
    <property type="entry name" value="Ricin B-like lectins"/>
    <property type="match status" value="1"/>
</dbReference>
<evidence type="ECO:0000313" key="3">
    <source>
        <dbReference type="EMBL" id="XDQ77214.1"/>
    </source>
</evidence>
<sequence length="208" mass="22889">MNAPRTTTRALRTSLTAVAALAMAWWAPGMAQANPGNWQLHTPYASNMCLDADYVAGSQTQNPWRNGDKVQMWVCNDQAQQGWIFHPVSTPSGVPAFTITNQRSGLCLDMDISGGTHDNIPNDYLGHLVQLWHCLNDSSGHPVPNQVWYQLSGDHDGWARLQSGADTGGTFNFMDAKNYGGTDPSQNGDPVLVWDYIPGDSPQNWNWT</sequence>
<evidence type="ECO:0000259" key="2">
    <source>
        <dbReference type="Pfam" id="PF14200"/>
    </source>
</evidence>
<feature type="domain" description="Ricin B lectin" evidence="2">
    <location>
        <begin position="33"/>
        <end position="111"/>
    </location>
</feature>
<proteinExistence type="predicted"/>
<name>A0AB39TCG9_9ACTN</name>
<reference evidence="3" key="1">
    <citation type="submission" date="2024-07" db="EMBL/GenBank/DDBJ databases">
        <authorList>
            <person name="Yu S.T."/>
        </authorList>
    </citation>
    <scope>NUCLEOTIDE SEQUENCE</scope>
    <source>
        <strain evidence="3">Y1</strain>
    </source>
</reference>
<feature type="signal peptide" evidence="1">
    <location>
        <begin position="1"/>
        <end position="33"/>
    </location>
</feature>
<accession>A0AB39TCG9</accession>
<protein>
    <submittedName>
        <fullName evidence="3">RICIN domain-containing protein</fullName>
    </submittedName>
</protein>
<gene>
    <name evidence="3" type="ORF">AB2U05_01315</name>
</gene>
<dbReference type="RefSeq" id="WP_369182147.1">
    <property type="nucleotide sequence ID" value="NZ_CP163445.1"/>
</dbReference>
<dbReference type="InterPro" id="IPR035992">
    <property type="entry name" value="Ricin_B-like_lectins"/>
</dbReference>
<organism evidence="3">
    <name type="scientific">Streptomyces sp. Y1</name>
    <dbReference type="NCBI Taxonomy" id="3238634"/>
    <lineage>
        <taxon>Bacteria</taxon>
        <taxon>Bacillati</taxon>
        <taxon>Actinomycetota</taxon>
        <taxon>Actinomycetes</taxon>
        <taxon>Kitasatosporales</taxon>
        <taxon>Streptomycetaceae</taxon>
        <taxon>Streptomyces</taxon>
    </lineage>
</organism>
<dbReference type="Gene3D" id="2.80.10.50">
    <property type="match status" value="1"/>
</dbReference>
<dbReference type="Pfam" id="PF14200">
    <property type="entry name" value="RicinB_lectin_2"/>
    <property type="match status" value="1"/>
</dbReference>
<feature type="chain" id="PRO_5044285365" evidence="1">
    <location>
        <begin position="34"/>
        <end position="208"/>
    </location>
</feature>
<keyword evidence="1" id="KW-0732">Signal</keyword>
<dbReference type="AlphaFoldDB" id="A0AB39TCG9"/>
<dbReference type="EMBL" id="CP163445">
    <property type="protein sequence ID" value="XDQ77214.1"/>
    <property type="molecule type" value="Genomic_DNA"/>
</dbReference>
<dbReference type="InterPro" id="IPR000772">
    <property type="entry name" value="Ricin_B_lectin"/>
</dbReference>